<feature type="compositionally biased region" description="Acidic residues" evidence="1">
    <location>
        <begin position="9"/>
        <end position="23"/>
    </location>
</feature>
<feature type="region of interest" description="Disordered" evidence="1">
    <location>
        <begin position="1"/>
        <end position="25"/>
    </location>
</feature>
<sequence length="673" mass="78942">MSTKNLEQYEQEEEQQEEEEENEVIQQNGLKELYEDQEQFMQQINQLNEQGILKIKLQKYQEAMKLLQQSEQMLEYATSCGKQIDKDLIIVILYNQACTYQCQWILDKCSKYLTGVIYNLDEGRKEEDINENTIIQEQESDATQVKKKSFLARASLQQTAILSQLGKHKLALQSARKAAETMREVFKLASQFCKDWLNKNGSLESAIITNNSSLNNKSKQKNNKFQMKDEVEFSRLVINSGKDILLDMLKYQDLDNMSNDEQLILREAKKSLYFWKNNPQNNEKHIRQELKLSYREEDYRSILGVQNVEEWIQSFNVSFIMHMTPLIYNEFTQQGEMLYEISKRLLLEKIIQLSISYFTIATELRFIELEKAKQQGIKEINTEEFKLSELYHLKSVEIACKHITCSSQYINHLITTYHKHYNSNLDTIQEESITSMVSEINYKELKLQKLKLIQIQTQRENQVLIQNITEQKLNDSSPTGNLINSFQSQQSFKNNRNIIDNLKIQANMLDQIIRNKRRLQKPSNISPKQKFQFLNASTNNSCERVNEKMLKIQEGLPIQLQPYKSAKTSFNYLFKQTPLTQQNNKGLMKSFLLESSRVDRQNFIKNHSPKKGERSPEQSPGKSQVKCKPLTSILQNKTPQPIHKSEIESQFPMKMETLQQLLNGKSNYNQKRK</sequence>
<accession>A0A8S1NA27</accession>
<reference evidence="2" key="1">
    <citation type="submission" date="2021-01" db="EMBL/GenBank/DDBJ databases">
        <authorList>
            <consortium name="Genoscope - CEA"/>
            <person name="William W."/>
        </authorList>
    </citation>
    <scope>NUCLEOTIDE SEQUENCE</scope>
</reference>
<dbReference type="OrthoDB" id="299411at2759"/>
<dbReference type="AlphaFoldDB" id="A0A8S1NA27"/>
<evidence type="ECO:0000256" key="1">
    <source>
        <dbReference type="SAM" id="MobiDB-lite"/>
    </source>
</evidence>
<organism evidence="2 3">
    <name type="scientific">Paramecium sonneborni</name>
    <dbReference type="NCBI Taxonomy" id="65129"/>
    <lineage>
        <taxon>Eukaryota</taxon>
        <taxon>Sar</taxon>
        <taxon>Alveolata</taxon>
        <taxon>Ciliophora</taxon>
        <taxon>Intramacronucleata</taxon>
        <taxon>Oligohymenophorea</taxon>
        <taxon>Peniculida</taxon>
        <taxon>Parameciidae</taxon>
        <taxon>Paramecium</taxon>
    </lineage>
</organism>
<dbReference type="EMBL" id="CAJJDN010000053">
    <property type="protein sequence ID" value="CAD8088982.1"/>
    <property type="molecule type" value="Genomic_DNA"/>
</dbReference>
<comment type="caution">
    <text evidence="2">The sequence shown here is derived from an EMBL/GenBank/DDBJ whole genome shotgun (WGS) entry which is preliminary data.</text>
</comment>
<protein>
    <submittedName>
        <fullName evidence="2">Uncharacterized protein</fullName>
    </submittedName>
</protein>
<feature type="region of interest" description="Disordered" evidence="1">
    <location>
        <begin position="605"/>
        <end position="650"/>
    </location>
</feature>
<evidence type="ECO:0000313" key="3">
    <source>
        <dbReference type="Proteomes" id="UP000692954"/>
    </source>
</evidence>
<keyword evidence="3" id="KW-1185">Reference proteome</keyword>
<gene>
    <name evidence="2" type="ORF">PSON_ATCC_30995.1.T0530202</name>
</gene>
<dbReference type="Proteomes" id="UP000692954">
    <property type="component" value="Unassembled WGS sequence"/>
</dbReference>
<name>A0A8S1NA27_9CILI</name>
<proteinExistence type="predicted"/>
<evidence type="ECO:0000313" key="2">
    <source>
        <dbReference type="EMBL" id="CAD8088982.1"/>
    </source>
</evidence>